<dbReference type="EMBL" id="ANIZ01000689">
    <property type="protein sequence ID" value="ETI53323.1"/>
    <property type="molecule type" value="Genomic_DNA"/>
</dbReference>
<sequence>MLPANFEMIAFLRVNRKMWNASTLIEKEDHLSPILDVTLLSEACAEARRLQRTTAMAYGSCAAAGALVAVMATSRTAAILSAVVNERGEDVEGFKLKDGTRISKANMFRYQFGSFLEMFEV</sequence>
<name>V9FRB0_PHYNI</name>
<gene>
    <name evidence="1" type="ORF">F443_03701</name>
</gene>
<comment type="caution">
    <text evidence="1">The sequence shown here is derived from an EMBL/GenBank/DDBJ whole genome shotgun (WGS) entry which is preliminary data.</text>
</comment>
<evidence type="ECO:0000313" key="1">
    <source>
        <dbReference type="EMBL" id="ETI53323.1"/>
    </source>
</evidence>
<keyword evidence="2" id="KW-1185">Reference proteome</keyword>
<dbReference type="AlphaFoldDB" id="V9FRB0"/>
<dbReference type="HOGENOM" id="CLU_2042712_0_0_1"/>
<accession>V9FRB0</accession>
<proteinExistence type="predicted"/>
<evidence type="ECO:0000313" key="2">
    <source>
        <dbReference type="Proteomes" id="UP000018721"/>
    </source>
</evidence>
<reference evidence="1 2" key="1">
    <citation type="submission" date="2013-11" db="EMBL/GenBank/DDBJ databases">
        <title>The Genome Sequence of Phytophthora parasitica P1569.</title>
        <authorList>
            <consortium name="The Broad Institute Genomics Platform"/>
            <person name="Russ C."/>
            <person name="Tyler B."/>
            <person name="Panabieres F."/>
            <person name="Shan W."/>
            <person name="Tripathy S."/>
            <person name="Grunwald N."/>
            <person name="Machado M."/>
            <person name="Johnson C.S."/>
            <person name="Arredondo F."/>
            <person name="Hong C."/>
            <person name="Coffey M."/>
            <person name="Young S.K."/>
            <person name="Zeng Q."/>
            <person name="Gargeya S."/>
            <person name="Fitzgerald M."/>
            <person name="Abouelleil A."/>
            <person name="Alvarado L."/>
            <person name="Chapman S.B."/>
            <person name="Gainer-Dewar J."/>
            <person name="Goldberg J."/>
            <person name="Griggs A."/>
            <person name="Gujja S."/>
            <person name="Hansen M."/>
            <person name="Howarth C."/>
            <person name="Imamovic A."/>
            <person name="Ireland A."/>
            <person name="Larimer J."/>
            <person name="McCowan C."/>
            <person name="Murphy C."/>
            <person name="Pearson M."/>
            <person name="Poon T.W."/>
            <person name="Priest M."/>
            <person name="Roberts A."/>
            <person name="Saif S."/>
            <person name="Shea T."/>
            <person name="Sykes S."/>
            <person name="Wortman J."/>
            <person name="Nusbaum C."/>
            <person name="Birren B."/>
        </authorList>
    </citation>
    <scope>NUCLEOTIDE SEQUENCE [LARGE SCALE GENOMIC DNA]</scope>
    <source>
        <strain evidence="1 2">P1569</strain>
    </source>
</reference>
<protein>
    <submittedName>
        <fullName evidence="1">Uncharacterized protein</fullName>
    </submittedName>
</protein>
<dbReference type="Proteomes" id="UP000018721">
    <property type="component" value="Unassembled WGS sequence"/>
</dbReference>
<organism evidence="1 2">
    <name type="scientific">Phytophthora nicotianae P1569</name>
    <dbReference type="NCBI Taxonomy" id="1317065"/>
    <lineage>
        <taxon>Eukaryota</taxon>
        <taxon>Sar</taxon>
        <taxon>Stramenopiles</taxon>
        <taxon>Oomycota</taxon>
        <taxon>Peronosporomycetes</taxon>
        <taxon>Peronosporales</taxon>
        <taxon>Peronosporaceae</taxon>
        <taxon>Phytophthora</taxon>
    </lineage>
</organism>